<sequence>MQSEYCDGETCDCDDNQCSTCSSNTTTSTDSESDLDDDDFGCDTLDHYYRFYNANFNKQGCDQRTAAKMAPPASLTRRYNSGVKISYVDTLPLARTNPVPVKPKDGKENKEKKSLLKLGKKSRSKFKKDNCVLHSYRLINCSILKSPLFGFTFCTHTHTHTHMQYLKSFYVSFALDIKCARLKLSVLFVKLKSLIGSITNNQMPQMINRIYVLNFIKLLFDECSYSIFRVSRPTSLSNRDLFSCLWNNAISLFWMCRKGKNVFA</sequence>
<comment type="caution">
    <text evidence="1">The sequence shown here is derived from an EMBL/GenBank/DDBJ whole genome shotgun (WGS) entry which is preliminary data.</text>
</comment>
<evidence type="ECO:0000313" key="1">
    <source>
        <dbReference type="EMBL" id="RNA20157.1"/>
    </source>
</evidence>
<gene>
    <name evidence="1" type="ORF">BpHYR1_043175</name>
</gene>
<proteinExistence type="predicted"/>
<dbReference type="Proteomes" id="UP000276133">
    <property type="component" value="Unassembled WGS sequence"/>
</dbReference>
<protein>
    <submittedName>
        <fullName evidence="1">Uncharacterized protein</fullName>
    </submittedName>
</protein>
<dbReference type="EMBL" id="REGN01003909">
    <property type="protein sequence ID" value="RNA20157.1"/>
    <property type="molecule type" value="Genomic_DNA"/>
</dbReference>
<name>A0A3M7R9B0_BRAPC</name>
<evidence type="ECO:0000313" key="2">
    <source>
        <dbReference type="Proteomes" id="UP000276133"/>
    </source>
</evidence>
<organism evidence="1 2">
    <name type="scientific">Brachionus plicatilis</name>
    <name type="common">Marine rotifer</name>
    <name type="synonym">Brachionus muelleri</name>
    <dbReference type="NCBI Taxonomy" id="10195"/>
    <lineage>
        <taxon>Eukaryota</taxon>
        <taxon>Metazoa</taxon>
        <taxon>Spiralia</taxon>
        <taxon>Gnathifera</taxon>
        <taxon>Rotifera</taxon>
        <taxon>Eurotatoria</taxon>
        <taxon>Monogononta</taxon>
        <taxon>Pseudotrocha</taxon>
        <taxon>Ploima</taxon>
        <taxon>Brachionidae</taxon>
        <taxon>Brachionus</taxon>
    </lineage>
</organism>
<keyword evidence="2" id="KW-1185">Reference proteome</keyword>
<dbReference type="AlphaFoldDB" id="A0A3M7R9B0"/>
<accession>A0A3M7R9B0</accession>
<reference evidence="1 2" key="1">
    <citation type="journal article" date="2018" name="Sci. Rep.">
        <title>Genomic signatures of local adaptation to the degree of environmental predictability in rotifers.</title>
        <authorList>
            <person name="Franch-Gras L."/>
            <person name="Hahn C."/>
            <person name="Garcia-Roger E.M."/>
            <person name="Carmona M.J."/>
            <person name="Serra M."/>
            <person name="Gomez A."/>
        </authorList>
    </citation>
    <scope>NUCLEOTIDE SEQUENCE [LARGE SCALE GENOMIC DNA]</scope>
    <source>
        <strain evidence="1">HYR1</strain>
    </source>
</reference>